<proteinExistence type="inferred from homology"/>
<dbReference type="PROSITE" id="PS51312">
    <property type="entry name" value="SB"/>
    <property type="match status" value="1"/>
</dbReference>
<evidence type="ECO:0000256" key="7">
    <source>
        <dbReference type="PROSITE-ProRule" id="PRU00644"/>
    </source>
</evidence>
<evidence type="ECO:0000256" key="4">
    <source>
        <dbReference type="ARBA" id="ARBA00022753"/>
    </source>
</evidence>
<dbReference type="PROSITE" id="PS51322">
    <property type="entry name" value="UEV"/>
    <property type="match status" value="1"/>
</dbReference>
<evidence type="ECO:0000259" key="9">
    <source>
        <dbReference type="PROSITE" id="PS51312"/>
    </source>
</evidence>
<dbReference type="CDD" id="cd11685">
    <property type="entry name" value="UEV_TSG101-like"/>
    <property type="match status" value="1"/>
</dbReference>
<gene>
    <name evidence="11" type="ORF">TAV2_LOCUS14929</name>
</gene>
<accession>A0AAU9S5F4</accession>
<evidence type="ECO:0000313" key="11">
    <source>
        <dbReference type="EMBL" id="CAH2058781.1"/>
    </source>
</evidence>
<dbReference type="InterPro" id="IPR008883">
    <property type="entry name" value="UEV_N"/>
</dbReference>
<keyword evidence="4" id="KW-0967">Endosome</keyword>
<feature type="coiled-coil region" evidence="8">
    <location>
        <begin position="212"/>
        <end position="239"/>
    </location>
</feature>
<dbReference type="Gene3D" id="3.10.110.10">
    <property type="entry name" value="Ubiquitin Conjugating Enzyme"/>
    <property type="match status" value="1"/>
</dbReference>
<keyword evidence="3 7" id="KW-0813">Transport</keyword>
<dbReference type="InterPro" id="IPR017916">
    <property type="entry name" value="SB_dom"/>
</dbReference>
<dbReference type="Proteomes" id="UP000836841">
    <property type="component" value="Chromosome 4"/>
</dbReference>
<evidence type="ECO:0000256" key="1">
    <source>
        <dbReference type="ARBA" id="ARBA00004177"/>
    </source>
</evidence>
<evidence type="ECO:0000256" key="6">
    <source>
        <dbReference type="ARBA" id="ARBA00023054"/>
    </source>
</evidence>
<dbReference type="SUPFAM" id="SSF54495">
    <property type="entry name" value="UBC-like"/>
    <property type="match status" value="1"/>
</dbReference>
<evidence type="ECO:0000256" key="3">
    <source>
        <dbReference type="ARBA" id="ARBA00022448"/>
    </source>
</evidence>
<name>A0AAU9S5F4_THLAR</name>
<dbReference type="GO" id="GO:0000813">
    <property type="term" value="C:ESCRT I complex"/>
    <property type="evidence" value="ECO:0007669"/>
    <property type="project" value="TreeGrafter"/>
</dbReference>
<dbReference type="AlphaFoldDB" id="A0AAU9S5F4"/>
<evidence type="ECO:0008006" key="13">
    <source>
        <dbReference type="Google" id="ProtNLM"/>
    </source>
</evidence>
<dbReference type="PANTHER" id="PTHR23306:SF21">
    <property type="entry name" value="UBIQUITIN-CONJUGATING ENZYME_RWD-LIKE PROTEIN"/>
    <property type="match status" value="1"/>
</dbReference>
<dbReference type="Pfam" id="PF05743">
    <property type="entry name" value="UEV"/>
    <property type="match status" value="1"/>
</dbReference>
<dbReference type="InterPro" id="IPR052070">
    <property type="entry name" value="ESCRT-I_UEV_domain"/>
</dbReference>
<sequence>MASSSSSSIKFIEKALLATGHFALSYTDPDQKWLIRKHLNSFLQEFPNFELSTDTFNHNNGTAVQLFRLEGSLLRTRQLPSVQLTIWVHENYPLTPPLVFVIPPDPMIPVRTNHPFVNSSGLANSNYIETWEHPRCNLLDFVRNLRRVLANDHPFVHTDSNSVPTQVRSVSRTEAIDRLVTSLHYDALSIMARSEEEIENLWKLQSEVKRRSESVRTIISGLENERERLKERVAKLKDDTDVLEIWVETNYPKLMKATSMDGIGIEEMFETEEDEDEDEDEEAKKLLVESLAADDAIEDVLGRLEEATERGDMEIGSYLKQVRVLAREQYFSRLYHLGFM</sequence>
<comment type="similarity">
    <text evidence="2">Belongs to the ubiquitin-conjugating enzyme family. UEV subfamily.</text>
</comment>
<reference evidence="11 12" key="1">
    <citation type="submission" date="2022-03" db="EMBL/GenBank/DDBJ databases">
        <authorList>
            <person name="Nunn A."/>
            <person name="Chopra R."/>
            <person name="Nunn A."/>
            <person name="Contreras Garrido A."/>
        </authorList>
    </citation>
    <scope>NUCLEOTIDE SEQUENCE [LARGE SCALE GENOMIC DNA]</scope>
</reference>
<dbReference type="GO" id="GO:0043130">
    <property type="term" value="F:ubiquitin binding"/>
    <property type="evidence" value="ECO:0007669"/>
    <property type="project" value="TreeGrafter"/>
</dbReference>
<evidence type="ECO:0000259" key="10">
    <source>
        <dbReference type="PROSITE" id="PS51322"/>
    </source>
</evidence>
<dbReference type="PANTHER" id="PTHR23306">
    <property type="entry name" value="TUMOR SUSCEPTIBILITY GENE 101 PROTEIN-RELATED"/>
    <property type="match status" value="1"/>
</dbReference>
<dbReference type="GO" id="GO:0015031">
    <property type="term" value="P:protein transport"/>
    <property type="evidence" value="ECO:0007669"/>
    <property type="project" value="UniProtKB-UniRule"/>
</dbReference>
<keyword evidence="6 8" id="KW-0175">Coiled coil</keyword>
<evidence type="ECO:0000313" key="12">
    <source>
        <dbReference type="Proteomes" id="UP000836841"/>
    </source>
</evidence>
<dbReference type="InterPro" id="IPR037202">
    <property type="entry name" value="ESCRT_assembly_dom"/>
</dbReference>
<protein>
    <recommendedName>
        <fullName evidence="13">Protein ELC-like</fullName>
    </recommendedName>
</protein>
<evidence type="ECO:0000256" key="5">
    <source>
        <dbReference type="ARBA" id="ARBA00022927"/>
    </source>
</evidence>
<keyword evidence="12" id="KW-1185">Reference proteome</keyword>
<dbReference type="Pfam" id="PF09454">
    <property type="entry name" value="Vps23_core"/>
    <property type="match status" value="1"/>
</dbReference>
<organism evidence="11 12">
    <name type="scientific">Thlaspi arvense</name>
    <name type="common">Field penny-cress</name>
    <dbReference type="NCBI Taxonomy" id="13288"/>
    <lineage>
        <taxon>Eukaryota</taxon>
        <taxon>Viridiplantae</taxon>
        <taxon>Streptophyta</taxon>
        <taxon>Embryophyta</taxon>
        <taxon>Tracheophyta</taxon>
        <taxon>Spermatophyta</taxon>
        <taxon>Magnoliopsida</taxon>
        <taxon>eudicotyledons</taxon>
        <taxon>Gunneridae</taxon>
        <taxon>Pentapetalae</taxon>
        <taxon>rosids</taxon>
        <taxon>malvids</taxon>
        <taxon>Brassicales</taxon>
        <taxon>Brassicaceae</taxon>
        <taxon>Thlaspideae</taxon>
        <taxon>Thlaspi</taxon>
    </lineage>
</organism>
<dbReference type="SUPFAM" id="SSF140111">
    <property type="entry name" value="Endosomal sorting complex assembly domain"/>
    <property type="match status" value="1"/>
</dbReference>
<dbReference type="GO" id="GO:0008333">
    <property type="term" value="P:endosome to lysosome transport"/>
    <property type="evidence" value="ECO:0007669"/>
    <property type="project" value="TreeGrafter"/>
</dbReference>
<dbReference type="Gene3D" id="6.10.140.820">
    <property type="match status" value="1"/>
</dbReference>
<dbReference type="InterPro" id="IPR016135">
    <property type="entry name" value="UBQ-conjugating_enzyme/RWD"/>
</dbReference>
<evidence type="ECO:0000256" key="2">
    <source>
        <dbReference type="ARBA" id="ARBA00009594"/>
    </source>
</evidence>
<comment type="subcellular location">
    <subcellularLocation>
        <location evidence="1">Endosome</location>
    </subcellularLocation>
</comment>
<evidence type="ECO:0000256" key="8">
    <source>
        <dbReference type="SAM" id="Coils"/>
    </source>
</evidence>
<feature type="domain" description="SB" evidence="9">
    <location>
        <begin position="281"/>
        <end position="340"/>
    </location>
</feature>
<keyword evidence="5 7" id="KW-0653">Protein transport</keyword>
<dbReference type="EMBL" id="OU466860">
    <property type="protein sequence ID" value="CAH2058781.1"/>
    <property type="molecule type" value="Genomic_DNA"/>
</dbReference>
<feature type="domain" description="UEV" evidence="10">
    <location>
        <begin position="16"/>
        <end position="160"/>
    </location>
</feature>